<dbReference type="EMBL" id="JAOTGU010000011">
    <property type="protein sequence ID" value="MDB6262443.1"/>
    <property type="molecule type" value="Genomic_DNA"/>
</dbReference>
<dbReference type="RefSeq" id="WP_271870390.1">
    <property type="nucleotide sequence ID" value="NZ_JAOTGU010000011.1"/>
</dbReference>
<accession>A0A9X4ADH7</accession>
<organism evidence="1 2">
    <name type="scientific">Lactobacillus amylovorus</name>
    <dbReference type="NCBI Taxonomy" id="1604"/>
    <lineage>
        <taxon>Bacteria</taxon>
        <taxon>Bacillati</taxon>
        <taxon>Bacillota</taxon>
        <taxon>Bacilli</taxon>
        <taxon>Lactobacillales</taxon>
        <taxon>Lactobacillaceae</taxon>
        <taxon>Lactobacillus</taxon>
    </lineage>
</organism>
<evidence type="ECO:0000313" key="1">
    <source>
        <dbReference type="EMBL" id="MDB6262443.1"/>
    </source>
</evidence>
<dbReference type="AlphaFoldDB" id="A0A9X4ADH7"/>
<evidence type="ECO:0000313" key="2">
    <source>
        <dbReference type="Proteomes" id="UP001143700"/>
    </source>
</evidence>
<protein>
    <submittedName>
        <fullName evidence="1">Uncharacterized protein</fullName>
    </submittedName>
</protein>
<reference evidence="1" key="2">
    <citation type="submission" date="2022-10" db="EMBL/GenBank/DDBJ databases">
        <authorList>
            <person name="Kostovova I."/>
            <person name="Moravkova M."/>
            <person name="Pechar R."/>
        </authorList>
    </citation>
    <scope>NUCLEOTIDE SEQUENCE</scope>
    <source>
        <strain evidence="1">M356A</strain>
    </source>
</reference>
<reference evidence="1" key="1">
    <citation type="journal article" date="2022" name="Microorganisms">
        <title>Antibiotic Susceptibility, Resistance Gene Determinants and Corresponding Genomic Regions in Lactobacillus amylovorus Isolates Derived from Wild Boars and Domestic Pigs.</title>
        <authorList>
            <person name="Moravkova M."/>
            <person name="Kostovova I."/>
            <person name="Kavanova K."/>
            <person name="Pechar R."/>
            <person name="Stanek S."/>
            <person name="Brychta A."/>
            <person name="Zeman M."/>
            <person name="Kubasova T."/>
        </authorList>
    </citation>
    <scope>NUCLEOTIDE SEQUENCE</scope>
    <source>
        <strain evidence="1">M356A</strain>
    </source>
</reference>
<dbReference type="Proteomes" id="UP001143700">
    <property type="component" value="Unassembled WGS sequence"/>
</dbReference>
<name>A0A9X4ADH7_LACAM</name>
<sequence length="63" mass="7660">MKDNKLYTADEAIKVLERTSLTDIDFKIRKAKNAEERKRWNALYDFALQQRQRKIINSKEFIR</sequence>
<proteinExistence type="predicted"/>
<comment type="caution">
    <text evidence="1">The sequence shown here is derived from an EMBL/GenBank/DDBJ whole genome shotgun (WGS) entry which is preliminary data.</text>
</comment>
<gene>
    <name evidence="1" type="ORF">ODV15_07760</name>
</gene>